<proteinExistence type="predicted"/>
<protein>
    <submittedName>
        <fullName evidence="1">Kinesin-like protein kif2a</fullName>
    </submittedName>
</protein>
<evidence type="ECO:0000313" key="2">
    <source>
        <dbReference type="Proteomes" id="UP000233556"/>
    </source>
</evidence>
<dbReference type="EMBL" id="KZ506894">
    <property type="protein sequence ID" value="PKU38022.1"/>
    <property type="molecule type" value="Genomic_DNA"/>
</dbReference>
<reference evidence="2" key="2">
    <citation type="submission" date="2017-12" db="EMBL/GenBank/DDBJ databases">
        <title>Genome sequence of the Bar-tailed Godwit (Limosa lapponica baueri).</title>
        <authorList>
            <person name="Lima N.C.B."/>
            <person name="Parody-Merino A.M."/>
            <person name="Battley P.F."/>
            <person name="Fidler A.E."/>
            <person name="Prosdocimi F."/>
        </authorList>
    </citation>
    <scope>NUCLEOTIDE SEQUENCE [LARGE SCALE GENOMIC DNA]</scope>
</reference>
<gene>
    <name evidence="1" type="ORF">llap_11678</name>
</gene>
<organism evidence="1 2">
    <name type="scientific">Limosa lapponica baueri</name>
    <dbReference type="NCBI Taxonomy" id="1758121"/>
    <lineage>
        <taxon>Eukaryota</taxon>
        <taxon>Metazoa</taxon>
        <taxon>Chordata</taxon>
        <taxon>Craniata</taxon>
        <taxon>Vertebrata</taxon>
        <taxon>Euteleostomi</taxon>
        <taxon>Archelosauria</taxon>
        <taxon>Archosauria</taxon>
        <taxon>Dinosauria</taxon>
        <taxon>Saurischia</taxon>
        <taxon>Theropoda</taxon>
        <taxon>Coelurosauria</taxon>
        <taxon>Aves</taxon>
        <taxon>Neognathae</taxon>
        <taxon>Neoaves</taxon>
        <taxon>Charadriiformes</taxon>
        <taxon>Scolopacidae</taxon>
        <taxon>Limosa</taxon>
    </lineage>
</organism>
<keyword evidence="2" id="KW-1185">Reference proteome</keyword>
<dbReference type="Proteomes" id="UP000233556">
    <property type="component" value="Unassembled WGS sequence"/>
</dbReference>
<reference evidence="2" key="1">
    <citation type="submission" date="2017-11" db="EMBL/GenBank/DDBJ databases">
        <authorList>
            <person name="Lima N.C."/>
            <person name="Parody-Merino A.M."/>
            <person name="Battley P.F."/>
            <person name="Fidler A.E."/>
            <person name="Prosdocimi F."/>
        </authorList>
    </citation>
    <scope>NUCLEOTIDE SEQUENCE [LARGE SCALE GENOMIC DNA]</scope>
</reference>
<name>A0A2I0TW71_LIMLA</name>
<evidence type="ECO:0000313" key="1">
    <source>
        <dbReference type="EMBL" id="PKU38022.1"/>
    </source>
</evidence>
<dbReference type="AlphaFoldDB" id="A0A2I0TW71"/>
<dbReference type="OrthoDB" id="3176171at2759"/>
<accession>A0A2I0TW71</accession>
<sequence>MSVEMASCMCLQSDLRPGHLPLLCCKEQRRRISFCVIRNPGFARRGYHLVACLPQSLFGHKGLLRKLTHWYRNVFVFGSRDLVANLPGLDQSMVKELMVDPSAAGDIRPVIHHAPNQIDDLETQWGVGSSPQRDDLKLLCEQNESIRWLEDEKALLEMTEEVDYDVDSYATQLEAILEQKIDILTELRGPGCGASGLSFKICVEHRHISTHSLFFIKDKVKSFRAALQEEEQASKQINPKRPRAL</sequence>